<comment type="caution">
    <text evidence="1">The sequence shown here is derived from an EMBL/GenBank/DDBJ whole genome shotgun (WGS) entry which is preliminary data.</text>
</comment>
<evidence type="ECO:0000313" key="1">
    <source>
        <dbReference type="EMBL" id="KAK6150399.1"/>
    </source>
</evidence>
<dbReference type="Proteomes" id="UP001318860">
    <property type="component" value="Unassembled WGS sequence"/>
</dbReference>
<reference evidence="1 2" key="1">
    <citation type="journal article" date="2021" name="Comput. Struct. Biotechnol. J.">
        <title>De novo genome assembly of the potent medicinal plant Rehmannia glutinosa using nanopore technology.</title>
        <authorList>
            <person name="Ma L."/>
            <person name="Dong C."/>
            <person name="Song C."/>
            <person name="Wang X."/>
            <person name="Zheng X."/>
            <person name="Niu Y."/>
            <person name="Chen S."/>
            <person name="Feng W."/>
        </authorList>
    </citation>
    <scope>NUCLEOTIDE SEQUENCE [LARGE SCALE GENOMIC DNA]</scope>
    <source>
        <strain evidence="1">DH-2019</strain>
    </source>
</reference>
<sequence length="195" mass="21630">MATNLPNNGGNNASVELGGESHEYRTGNGWNHEYQISTKFAEGLTLYNRHSPAEGRIGLIHTIIIWSLGAPKSYLAVGKNIYIGTLDSQILIKTGFIENRKYPSRPVWVTPSGDLRHVGQIWVLLSPICGNEHVVKFISKLGMSPTNCFISILCILLDITIVGPKGVSVRFRKGALNQWLEFVDWPDAETLLELD</sequence>
<protein>
    <submittedName>
        <fullName evidence="1">Uncharacterized protein</fullName>
    </submittedName>
</protein>
<name>A0ABR0WTD2_REHGL</name>
<evidence type="ECO:0000313" key="2">
    <source>
        <dbReference type="Proteomes" id="UP001318860"/>
    </source>
</evidence>
<keyword evidence="2" id="KW-1185">Reference proteome</keyword>
<accession>A0ABR0WTD2</accession>
<organism evidence="1 2">
    <name type="scientific">Rehmannia glutinosa</name>
    <name type="common">Chinese foxglove</name>
    <dbReference type="NCBI Taxonomy" id="99300"/>
    <lineage>
        <taxon>Eukaryota</taxon>
        <taxon>Viridiplantae</taxon>
        <taxon>Streptophyta</taxon>
        <taxon>Embryophyta</taxon>
        <taxon>Tracheophyta</taxon>
        <taxon>Spermatophyta</taxon>
        <taxon>Magnoliopsida</taxon>
        <taxon>eudicotyledons</taxon>
        <taxon>Gunneridae</taxon>
        <taxon>Pentapetalae</taxon>
        <taxon>asterids</taxon>
        <taxon>lamiids</taxon>
        <taxon>Lamiales</taxon>
        <taxon>Orobanchaceae</taxon>
        <taxon>Rehmannieae</taxon>
        <taxon>Rehmannia</taxon>
    </lineage>
</organism>
<proteinExistence type="predicted"/>
<dbReference type="EMBL" id="JABTTQ020000008">
    <property type="protein sequence ID" value="KAK6150399.1"/>
    <property type="molecule type" value="Genomic_DNA"/>
</dbReference>
<gene>
    <name evidence="1" type="ORF">DH2020_015331</name>
</gene>